<keyword evidence="2" id="KW-1185">Reference proteome</keyword>
<dbReference type="EMBL" id="JNFF01000048">
    <property type="protein sequence ID" value="KEQ30221.1"/>
    <property type="molecule type" value="Genomic_DNA"/>
</dbReference>
<organism evidence="1 2">
    <name type="scientific">Pedobacter antarcticus 4BY</name>
    <dbReference type="NCBI Taxonomy" id="1358423"/>
    <lineage>
        <taxon>Bacteria</taxon>
        <taxon>Pseudomonadati</taxon>
        <taxon>Bacteroidota</taxon>
        <taxon>Sphingobacteriia</taxon>
        <taxon>Sphingobacteriales</taxon>
        <taxon>Sphingobacteriaceae</taxon>
        <taxon>Pedobacter</taxon>
    </lineage>
</organism>
<evidence type="ECO:0000313" key="2">
    <source>
        <dbReference type="Proteomes" id="UP000028007"/>
    </source>
</evidence>
<dbReference type="RefSeq" id="WP_037440380.1">
    <property type="nucleotide sequence ID" value="NZ_JNFF01000048.1"/>
</dbReference>
<comment type="caution">
    <text evidence="1">The sequence shown here is derived from an EMBL/GenBank/DDBJ whole genome shotgun (WGS) entry which is preliminary data.</text>
</comment>
<sequence>MAKMTPNQAAFFCFFSLVAVWKEKKSAKTTKGITNIPLENVATCLLKCKVLDMRGCHFDKMVAPLRCKKTALTIGRECLFAARLFVSGDF</sequence>
<accession>A0A081PHP8</accession>
<name>A0A081PHP8_9SPHI</name>
<proteinExistence type="predicted"/>
<reference evidence="1 2" key="1">
    <citation type="journal article" date="1992" name="Int. J. Syst. Bacteriol.">
        <title>Sphingobacterium antarcticus sp. nov. a Psychrotrophic Bacterium from the Soils of Schirmacher Oasis, Antarctica.</title>
        <authorList>
            <person name="Shivaji S."/>
            <person name="Ray M.K."/>
            <person name="Rao N.S."/>
            <person name="Saiserr L."/>
            <person name="Jagannadham M.V."/>
            <person name="Kumar G.S."/>
            <person name="Reddy G."/>
            <person name="Bhargava P.M."/>
        </authorList>
    </citation>
    <scope>NUCLEOTIDE SEQUENCE [LARGE SCALE GENOMIC DNA]</scope>
    <source>
        <strain evidence="1 2">4BY</strain>
    </source>
</reference>
<dbReference type="Proteomes" id="UP000028007">
    <property type="component" value="Unassembled WGS sequence"/>
</dbReference>
<evidence type="ECO:0000313" key="1">
    <source>
        <dbReference type="EMBL" id="KEQ30221.1"/>
    </source>
</evidence>
<dbReference type="AlphaFoldDB" id="A0A081PHP8"/>
<protein>
    <submittedName>
        <fullName evidence="1">Uncharacterized protein</fullName>
    </submittedName>
</protein>
<gene>
    <name evidence="1" type="ORF">N180_06735</name>
</gene>